<organism evidence="3 4">
    <name type="scientific">Stakelama tenebrarum</name>
    <dbReference type="NCBI Taxonomy" id="2711215"/>
    <lineage>
        <taxon>Bacteria</taxon>
        <taxon>Pseudomonadati</taxon>
        <taxon>Pseudomonadota</taxon>
        <taxon>Alphaproteobacteria</taxon>
        <taxon>Sphingomonadales</taxon>
        <taxon>Sphingomonadaceae</taxon>
        <taxon>Stakelama</taxon>
    </lineage>
</organism>
<dbReference type="GO" id="GO:0005886">
    <property type="term" value="C:plasma membrane"/>
    <property type="evidence" value="ECO:0007669"/>
    <property type="project" value="TreeGrafter"/>
</dbReference>
<evidence type="ECO:0000313" key="4">
    <source>
        <dbReference type="Proteomes" id="UP000501568"/>
    </source>
</evidence>
<dbReference type="EMBL" id="CP049109">
    <property type="protein sequence ID" value="QIG81323.1"/>
    <property type="molecule type" value="Genomic_DNA"/>
</dbReference>
<dbReference type="Proteomes" id="UP000501568">
    <property type="component" value="Chromosome"/>
</dbReference>
<feature type="region of interest" description="Disordered" evidence="1">
    <location>
        <begin position="161"/>
        <end position="192"/>
    </location>
</feature>
<gene>
    <name evidence="3" type="ORF">G5C33_17070</name>
</gene>
<feature type="transmembrane region" description="Helical" evidence="2">
    <location>
        <begin position="34"/>
        <end position="58"/>
    </location>
</feature>
<feature type="transmembrane region" description="Helical" evidence="2">
    <location>
        <begin position="133"/>
        <end position="155"/>
    </location>
</feature>
<feature type="transmembrane region" description="Helical" evidence="2">
    <location>
        <begin position="94"/>
        <end position="113"/>
    </location>
</feature>
<keyword evidence="2" id="KW-1133">Transmembrane helix</keyword>
<protein>
    <submittedName>
        <fullName evidence="3">DUF805 domain-containing protein</fullName>
    </submittedName>
</protein>
<evidence type="ECO:0000256" key="2">
    <source>
        <dbReference type="SAM" id="Phobius"/>
    </source>
</evidence>
<name>A0A6G6Y9S3_9SPHN</name>
<evidence type="ECO:0000256" key="1">
    <source>
        <dbReference type="SAM" id="MobiDB-lite"/>
    </source>
</evidence>
<reference evidence="3 4" key="1">
    <citation type="submission" date="2020-02" db="EMBL/GenBank/DDBJ databases">
        <authorList>
            <person name="Zheng R.K."/>
            <person name="Sun C.M."/>
        </authorList>
    </citation>
    <scope>NUCLEOTIDE SEQUENCE [LARGE SCALE GENOMIC DNA]</scope>
    <source>
        <strain evidence="4">zrk23</strain>
    </source>
</reference>
<sequence length="192" mass="20760">MAGEGYRKPSLGHLGLKAYRDTFRFHGRSTRSEVVGFWIVSMLLGILLLVGIWIAAAFGIELNEHTVLDSARYLLYLPLVALLVRRLRDADRSPLWLLLYPAAGLSIIAASLLPQGDGFTLSFFTITARPAEGWGYLLAISSSVCMVLLLVLIFLPGTTGPNRHGPDPRSDEDSTSGTSHALPTGADPSPAE</sequence>
<evidence type="ECO:0000313" key="3">
    <source>
        <dbReference type="EMBL" id="QIG81323.1"/>
    </source>
</evidence>
<accession>A0A6G6Y9S3</accession>
<keyword evidence="2" id="KW-0812">Transmembrane</keyword>
<feature type="transmembrane region" description="Helical" evidence="2">
    <location>
        <begin position="70"/>
        <end position="87"/>
    </location>
</feature>
<dbReference type="PANTHER" id="PTHR34980">
    <property type="entry name" value="INNER MEMBRANE PROTEIN-RELATED-RELATED"/>
    <property type="match status" value="1"/>
</dbReference>
<proteinExistence type="predicted"/>
<keyword evidence="2" id="KW-0472">Membrane</keyword>
<dbReference type="RefSeq" id="WP_165328249.1">
    <property type="nucleotide sequence ID" value="NZ_CP049109.1"/>
</dbReference>
<dbReference type="KEGG" id="spzr:G5C33_17070"/>
<keyword evidence="4" id="KW-1185">Reference proteome</keyword>
<dbReference type="Pfam" id="PF05656">
    <property type="entry name" value="DUF805"/>
    <property type="match status" value="1"/>
</dbReference>
<dbReference type="InterPro" id="IPR008523">
    <property type="entry name" value="DUF805"/>
</dbReference>
<dbReference type="AlphaFoldDB" id="A0A6G6Y9S3"/>